<evidence type="ECO:0000313" key="1">
    <source>
        <dbReference type="EMBL" id="KAF2590650.1"/>
    </source>
</evidence>
<reference evidence="1" key="1">
    <citation type="submission" date="2019-12" db="EMBL/GenBank/DDBJ databases">
        <title>Genome sequencing and annotation of Brassica cretica.</title>
        <authorList>
            <person name="Studholme D.J."/>
            <person name="Sarris P.F."/>
        </authorList>
    </citation>
    <scope>NUCLEOTIDE SEQUENCE</scope>
    <source>
        <strain evidence="1">PFS-102/07</strain>
        <tissue evidence="1">Leaf</tissue>
    </source>
</reference>
<dbReference type="AlphaFoldDB" id="A0A8S9K6U2"/>
<proteinExistence type="predicted"/>
<dbReference type="EMBL" id="QGKY02000190">
    <property type="protein sequence ID" value="KAF2590650.1"/>
    <property type="molecule type" value="Genomic_DNA"/>
</dbReference>
<accession>A0A8S9K6U2</accession>
<comment type="caution">
    <text evidence="1">The sequence shown here is derived from an EMBL/GenBank/DDBJ whole genome shotgun (WGS) entry which is preliminary data.</text>
</comment>
<protein>
    <submittedName>
        <fullName evidence="1">Uncharacterized protein</fullName>
    </submittedName>
</protein>
<name>A0A8S9K6U2_BRACR</name>
<organism evidence="1">
    <name type="scientific">Brassica cretica</name>
    <name type="common">Mustard</name>
    <dbReference type="NCBI Taxonomy" id="69181"/>
    <lineage>
        <taxon>Eukaryota</taxon>
        <taxon>Viridiplantae</taxon>
        <taxon>Streptophyta</taxon>
        <taxon>Embryophyta</taxon>
        <taxon>Tracheophyta</taxon>
        <taxon>Spermatophyta</taxon>
        <taxon>Magnoliopsida</taxon>
        <taxon>eudicotyledons</taxon>
        <taxon>Gunneridae</taxon>
        <taxon>Pentapetalae</taxon>
        <taxon>rosids</taxon>
        <taxon>malvids</taxon>
        <taxon>Brassicales</taxon>
        <taxon>Brassicaceae</taxon>
        <taxon>Brassiceae</taxon>
        <taxon>Brassica</taxon>
    </lineage>
</organism>
<sequence length="131" mass="14571">MFVPEDSFLFFGHRVIELGVVLSRTAPRGRSPGFFRVGPGVISWAFCPDVFPCALLDWSEGFAKSSLLLRTRVVPRGRTALVLDVSREHLLDLLERCGVNFNRGNVCCWSAFNVVVRSVIVTSLLVIEFVG</sequence>
<gene>
    <name evidence="1" type="ORF">F2Q70_00038551</name>
</gene>